<evidence type="ECO:0000256" key="1">
    <source>
        <dbReference type="SAM" id="MobiDB-lite"/>
    </source>
</evidence>
<feature type="chain" id="PRO_5046613856" evidence="2">
    <location>
        <begin position="20"/>
        <end position="189"/>
    </location>
</feature>
<keyword evidence="4" id="KW-1185">Reference proteome</keyword>
<dbReference type="EMBL" id="BQNB010010309">
    <property type="protein sequence ID" value="GJS75531.1"/>
    <property type="molecule type" value="Genomic_DNA"/>
</dbReference>
<evidence type="ECO:0000256" key="2">
    <source>
        <dbReference type="SAM" id="SignalP"/>
    </source>
</evidence>
<gene>
    <name evidence="3" type="ORF">Tco_0725412</name>
</gene>
<proteinExistence type="predicted"/>
<feature type="signal peptide" evidence="2">
    <location>
        <begin position="1"/>
        <end position="19"/>
    </location>
</feature>
<evidence type="ECO:0000313" key="3">
    <source>
        <dbReference type="EMBL" id="GJS75531.1"/>
    </source>
</evidence>
<organism evidence="3 4">
    <name type="scientific">Tanacetum coccineum</name>
    <dbReference type="NCBI Taxonomy" id="301880"/>
    <lineage>
        <taxon>Eukaryota</taxon>
        <taxon>Viridiplantae</taxon>
        <taxon>Streptophyta</taxon>
        <taxon>Embryophyta</taxon>
        <taxon>Tracheophyta</taxon>
        <taxon>Spermatophyta</taxon>
        <taxon>Magnoliopsida</taxon>
        <taxon>eudicotyledons</taxon>
        <taxon>Gunneridae</taxon>
        <taxon>Pentapetalae</taxon>
        <taxon>asterids</taxon>
        <taxon>campanulids</taxon>
        <taxon>Asterales</taxon>
        <taxon>Asteraceae</taxon>
        <taxon>Asteroideae</taxon>
        <taxon>Anthemideae</taxon>
        <taxon>Anthemidinae</taxon>
        <taxon>Tanacetum</taxon>
    </lineage>
</organism>
<keyword evidence="2" id="KW-0732">Signal</keyword>
<feature type="region of interest" description="Disordered" evidence="1">
    <location>
        <begin position="135"/>
        <end position="189"/>
    </location>
</feature>
<feature type="compositionally biased region" description="Low complexity" evidence="1">
    <location>
        <begin position="164"/>
        <end position="179"/>
    </location>
</feature>
<reference evidence="3" key="2">
    <citation type="submission" date="2022-01" db="EMBL/GenBank/DDBJ databases">
        <authorList>
            <person name="Yamashiro T."/>
            <person name="Shiraishi A."/>
            <person name="Satake H."/>
            <person name="Nakayama K."/>
        </authorList>
    </citation>
    <scope>NUCLEOTIDE SEQUENCE</scope>
</reference>
<feature type="compositionally biased region" description="Polar residues" evidence="1">
    <location>
        <begin position="135"/>
        <end position="156"/>
    </location>
</feature>
<name>A0ABQ4YDP1_9ASTR</name>
<sequence>MVWPSVMFWFGVMVLIVVEINKRVEMMEINRIKEKPFILIGSPSGFQTLQLKDITIAETKRYLDEYLHPFEPSKKYQVNSDIVHYVPPYIRPEPTVTHNDTIINQNDHPVQNEDDDQTEQLIHTNDEAIIDHQTNTEQVHPTEPSSSPAEDSSVVLTTEPIPLPTSTSNAPSTSNPSLAIPAPQLKSHL</sequence>
<evidence type="ECO:0000313" key="4">
    <source>
        <dbReference type="Proteomes" id="UP001151760"/>
    </source>
</evidence>
<protein>
    <submittedName>
        <fullName evidence="3">Uncharacterized protein</fullName>
    </submittedName>
</protein>
<dbReference type="Proteomes" id="UP001151760">
    <property type="component" value="Unassembled WGS sequence"/>
</dbReference>
<accession>A0ABQ4YDP1</accession>
<comment type="caution">
    <text evidence="3">The sequence shown here is derived from an EMBL/GenBank/DDBJ whole genome shotgun (WGS) entry which is preliminary data.</text>
</comment>
<reference evidence="3" key="1">
    <citation type="journal article" date="2022" name="Int. J. Mol. Sci.">
        <title>Draft Genome of Tanacetum Coccineum: Genomic Comparison of Closely Related Tanacetum-Family Plants.</title>
        <authorList>
            <person name="Yamashiro T."/>
            <person name="Shiraishi A."/>
            <person name="Nakayama K."/>
            <person name="Satake H."/>
        </authorList>
    </citation>
    <scope>NUCLEOTIDE SEQUENCE</scope>
</reference>